<protein>
    <submittedName>
        <fullName evidence="1">C6 zinc finger protein</fullName>
    </submittedName>
</protein>
<evidence type="ECO:0000313" key="1">
    <source>
        <dbReference type="EMBL" id="KAL0931296.1"/>
    </source>
</evidence>
<name>A0ACC3YHZ0_COLTU</name>
<gene>
    <name evidence="1" type="ORF">CTRU02_214031</name>
</gene>
<evidence type="ECO:0000313" key="2">
    <source>
        <dbReference type="Proteomes" id="UP000805649"/>
    </source>
</evidence>
<accession>A0ACC3YHZ0</accession>
<organism evidence="1 2">
    <name type="scientific">Colletotrichum truncatum</name>
    <name type="common">Anthracnose fungus</name>
    <name type="synonym">Colletotrichum capsici</name>
    <dbReference type="NCBI Taxonomy" id="5467"/>
    <lineage>
        <taxon>Eukaryota</taxon>
        <taxon>Fungi</taxon>
        <taxon>Dikarya</taxon>
        <taxon>Ascomycota</taxon>
        <taxon>Pezizomycotina</taxon>
        <taxon>Sordariomycetes</taxon>
        <taxon>Hypocreomycetidae</taxon>
        <taxon>Glomerellales</taxon>
        <taxon>Glomerellaceae</taxon>
        <taxon>Colletotrichum</taxon>
        <taxon>Colletotrichum truncatum species complex</taxon>
    </lineage>
</organism>
<dbReference type="Proteomes" id="UP000805649">
    <property type="component" value="Unassembled WGS sequence"/>
</dbReference>
<proteinExistence type="predicted"/>
<reference evidence="1 2" key="1">
    <citation type="journal article" date="2020" name="Phytopathology">
        <title>Genome Sequence Resources of Colletotrichum truncatum, C. plurivorum, C. musicola, and C. sojae: Four Species Pathogenic to Soybean (Glycine max).</title>
        <authorList>
            <person name="Rogerio F."/>
            <person name="Boufleur T.R."/>
            <person name="Ciampi-Guillardi M."/>
            <person name="Sukno S.A."/>
            <person name="Thon M.R."/>
            <person name="Massola Junior N.S."/>
            <person name="Baroncelli R."/>
        </authorList>
    </citation>
    <scope>NUCLEOTIDE SEQUENCE [LARGE SCALE GENOMIC DNA]</scope>
    <source>
        <strain evidence="1 2">CMES1059</strain>
    </source>
</reference>
<sequence>MEPPAASIITFPTDKRAQFTRASKPKTRTGCITCRRRHKKCDEAKPACLTCLKYKGFCEGYKSTAVKPSSQQRQQQQQRVLQPKPATEPKGNDMLVEPNYVSLIFSSQLEKESFDYWMAFSKTTTLFHSELITNLIPQISWNDPAIRHAALAVGAAALGSTTREQRLLGKGKFYADSLQHYGKSLNLLYSTPLSQERSLLACLLFIAFETLQGNRSAGLSHMNHGSRILDQYYPKHGAPSMLLEEVMSSFQHFGLQAWSHSVAHPRETKSRVPWCCRGRKAKYAVDEMPASFKNLDVARRWWDITRHYVKYHAPLKTSFEVAKVTSQPIDFAQLADYGSPKSQRRIRSFMRYLDAWHVGFAPLAVKSERQKHKNPQDFNRALALRIDYLNVWSGVRSGGWTDVEDIGRMEPAFRDIVKLSRQYLELQGQPSDGQERFTLEDSPTWALSMSFVMCNAPDLRDEVISLFEQYPRRDGLWDTRVFVALLQWMAKMTAGNFYPEGERHILGSKVVIYDHSSFVIELTRWDPVSSTAKTWNVNFDISTDSTEE</sequence>
<keyword evidence="2" id="KW-1185">Reference proteome</keyword>
<dbReference type="EMBL" id="VUJX02000010">
    <property type="protein sequence ID" value="KAL0931296.1"/>
    <property type="molecule type" value="Genomic_DNA"/>
</dbReference>
<comment type="caution">
    <text evidence="1">The sequence shown here is derived from an EMBL/GenBank/DDBJ whole genome shotgun (WGS) entry which is preliminary data.</text>
</comment>